<name>A0AAV7PB97_PLEWA</name>
<evidence type="ECO:0000313" key="3">
    <source>
        <dbReference type="Proteomes" id="UP001066276"/>
    </source>
</evidence>
<protein>
    <submittedName>
        <fullName evidence="2">Uncharacterized protein</fullName>
    </submittedName>
</protein>
<comment type="caution">
    <text evidence="2">The sequence shown here is derived from an EMBL/GenBank/DDBJ whole genome shotgun (WGS) entry which is preliminary data.</text>
</comment>
<dbReference type="AlphaFoldDB" id="A0AAV7PB97"/>
<feature type="compositionally biased region" description="Basic and acidic residues" evidence="1">
    <location>
        <begin position="81"/>
        <end position="100"/>
    </location>
</feature>
<accession>A0AAV7PB97</accession>
<sequence>MCAGTTPETQVQHMVGVFREGKNSTVPRKPQTLKAIIPMEMYLDRIGPLKVETIAKKKGQKRKSNGHGKGPSAKKGTPLRNKTETMQENSEGDRCKHERTAMPLKDITIKLQNVLVPGTVEGDAALNEHVHHTATTQLSV</sequence>
<evidence type="ECO:0000313" key="2">
    <source>
        <dbReference type="EMBL" id="KAJ1122510.1"/>
    </source>
</evidence>
<keyword evidence="3" id="KW-1185">Reference proteome</keyword>
<feature type="compositionally biased region" description="Basic residues" evidence="1">
    <location>
        <begin position="56"/>
        <end position="66"/>
    </location>
</feature>
<organism evidence="2 3">
    <name type="scientific">Pleurodeles waltl</name>
    <name type="common">Iberian ribbed newt</name>
    <dbReference type="NCBI Taxonomy" id="8319"/>
    <lineage>
        <taxon>Eukaryota</taxon>
        <taxon>Metazoa</taxon>
        <taxon>Chordata</taxon>
        <taxon>Craniata</taxon>
        <taxon>Vertebrata</taxon>
        <taxon>Euteleostomi</taxon>
        <taxon>Amphibia</taxon>
        <taxon>Batrachia</taxon>
        <taxon>Caudata</taxon>
        <taxon>Salamandroidea</taxon>
        <taxon>Salamandridae</taxon>
        <taxon>Pleurodelinae</taxon>
        <taxon>Pleurodeles</taxon>
    </lineage>
</organism>
<dbReference type="EMBL" id="JANPWB010000011">
    <property type="protein sequence ID" value="KAJ1122510.1"/>
    <property type="molecule type" value="Genomic_DNA"/>
</dbReference>
<feature type="region of interest" description="Disordered" evidence="1">
    <location>
        <begin position="53"/>
        <end position="102"/>
    </location>
</feature>
<evidence type="ECO:0000256" key="1">
    <source>
        <dbReference type="SAM" id="MobiDB-lite"/>
    </source>
</evidence>
<reference evidence="2" key="1">
    <citation type="journal article" date="2022" name="bioRxiv">
        <title>Sequencing and chromosome-scale assembly of the giantPleurodeles waltlgenome.</title>
        <authorList>
            <person name="Brown T."/>
            <person name="Elewa A."/>
            <person name="Iarovenko S."/>
            <person name="Subramanian E."/>
            <person name="Araus A.J."/>
            <person name="Petzold A."/>
            <person name="Susuki M."/>
            <person name="Suzuki K.-i.T."/>
            <person name="Hayashi T."/>
            <person name="Toyoda A."/>
            <person name="Oliveira C."/>
            <person name="Osipova E."/>
            <person name="Leigh N.D."/>
            <person name="Simon A."/>
            <person name="Yun M.H."/>
        </authorList>
    </citation>
    <scope>NUCLEOTIDE SEQUENCE</scope>
    <source>
        <strain evidence="2">20211129_DDA</strain>
        <tissue evidence="2">Liver</tissue>
    </source>
</reference>
<gene>
    <name evidence="2" type="ORF">NDU88_000996</name>
</gene>
<proteinExistence type="predicted"/>
<dbReference type="Proteomes" id="UP001066276">
    <property type="component" value="Chromosome 7"/>
</dbReference>